<evidence type="ECO:0000313" key="5">
    <source>
        <dbReference type="EMBL" id="MCA6074419.1"/>
    </source>
</evidence>
<dbReference type="SMART" id="SM00935">
    <property type="entry name" value="OmpH"/>
    <property type="match status" value="1"/>
</dbReference>
<comment type="caution">
    <text evidence="5">The sequence shown here is derived from an EMBL/GenBank/DDBJ whole genome shotgun (WGS) entry which is preliminary data.</text>
</comment>
<dbReference type="InterPro" id="IPR005632">
    <property type="entry name" value="Chaperone_Skp"/>
</dbReference>
<dbReference type="GO" id="GO:0050821">
    <property type="term" value="P:protein stabilization"/>
    <property type="evidence" value="ECO:0007669"/>
    <property type="project" value="TreeGrafter"/>
</dbReference>
<accession>A0A9X1KWY2</accession>
<keyword evidence="3" id="KW-0175">Coiled coil</keyword>
<evidence type="ECO:0000313" key="6">
    <source>
        <dbReference type="Proteomes" id="UP001139409"/>
    </source>
</evidence>
<evidence type="ECO:0000256" key="1">
    <source>
        <dbReference type="ARBA" id="ARBA00009091"/>
    </source>
</evidence>
<proteinExistence type="inferred from homology"/>
<feature type="signal peptide" evidence="4">
    <location>
        <begin position="1"/>
        <end position="22"/>
    </location>
</feature>
<evidence type="ECO:0000256" key="2">
    <source>
        <dbReference type="ARBA" id="ARBA00022729"/>
    </source>
</evidence>
<name>A0A9X1KWY2_9BACT</name>
<feature type="chain" id="PRO_5040916052" evidence="4">
    <location>
        <begin position="23"/>
        <end position="179"/>
    </location>
</feature>
<dbReference type="InterPro" id="IPR024930">
    <property type="entry name" value="Skp_dom_sf"/>
</dbReference>
<reference evidence="5" key="1">
    <citation type="submission" date="2021-09" db="EMBL/GenBank/DDBJ databases">
        <title>Fulvivirga sp. isolated from coastal sediment.</title>
        <authorList>
            <person name="Yu H."/>
        </authorList>
    </citation>
    <scope>NUCLEOTIDE SEQUENCE</scope>
    <source>
        <strain evidence="5">1062</strain>
    </source>
</reference>
<gene>
    <name evidence="5" type="ORF">LDX50_06040</name>
</gene>
<dbReference type="Proteomes" id="UP001139409">
    <property type="component" value="Unassembled WGS sequence"/>
</dbReference>
<dbReference type="AlphaFoldDB" id="A0A9X1KWY2"/>
<evidence type="ECO:0000256" key="4">
    <source>
        <dbReference type="SAM" id="SignalP"/>
    </source>
</evidence>
<feature type="coiled-coil region" evidence="3">
    <location>
        <begin position="42"/>
        <end position="113"/>
    </location>
</feature>
<dbReference type="GO" id="GO:0051082">
    <property type="term" value="F:unfolded protein binding"/>
    <property type="evidence" value="ECO:0007669"/>
    <property type="project" value="InterPro"/>
</dbReference>
<dbReference type="EMBL" id="JAIXNE010000001">
    <property type="protein sequence ID" value="MCA6074419.1"/>
    <property type="molecule type" value="Genomic_DNA"/>
</dbReference>
<evidence type="ECO:0000256" key="3">
    <source>
        <dbReference type="SAM" id="Coils"/>
    </source>
</evidence>
<dbReference type="PANTHER" id="PTHR35089">
    <property type="entry name" value="CHAPERONE PROTEIN SKP"/>
    <property type="match status" value="1"/>
</dbReference>
<protein>
    <submittedName>
        <fullName evidence="5">OmpH family outer membrane protein</fullName>
    </submittedName>
</protein>
<keyword evidence="6" id="KW-1185">Reference proteome</keyword>
<dbReference type="GO" id="GO:0005829">
    <property type="term" value="C:cytosol"/>
    <property type="evidence" value="ECO:0007669"/>
    <property type="project" value="TreeGrafter"/>
</dbReference>
<dbReference type="SUPFAM" id="SSF111384">
    <property type="entry name" value="OmpH-like"/>
    <property type="match status" value="1"/>
</dbReference>
<organism evidence="5 6">
    <name type="scientific">Fulvivirga sedimenti</name>
    <dbReference type="NCBI Taxonomy" id="2879465"/>
    <lineage>
        <taxon>Bacteria</taxon>
        <taxon>Pseudomonadati</taxon>
        <taxon>Bacteroidota</taxon>
        <taxon>Cytophagia</taxon>
        <taxon>Cytophagales</taxon>
        <taxon>Fulvivirgaceae</taxon>
        <taxon>Fulvivirga</taxon>
    </lineage>
</organism>
<comment type="similarity">
    <text evidence="1">Belongs to the Skp family.</text>
</comment>
<keyword evidence="2 4" id="KW-0732">Signal</keyword>
<dbReference type="Pfam" id="PF03938">
    <property type="entry name" value="OmpH"/>
    <property type="match status" value="1"/>
</dbReference>
<dbReference type="Gene3D" id="3.30.910.20">
    <property type="entry name" value="Skp domain"/>
    <property type="match status" value="1"/>
</dbReference>
<dbReference type="RefSeq" id="WP_225697513.1">
    <property type="nucleotide sequence ID" value="NZ_JAIXNE010000001.1"/>
</dbReference>
<dbReference type="PANTHER" id="PTHR35089:SF1">
    <property type="entry name" value="CHAPERONE PROTEIN SKP"/>
    <property type="match status" value="1"/>
</dbReference>
<sequence>MKQKFVLALMTCFLMAGVTLQAQNVKIGYADVDYILSEMPETKQVESELQSLNTQLQNQLQAKYQEYQQKLQAYQQGASTMVDAIRQEKETELAQLEQRIQKLQQDAQSTIQKKTSDLMQPLYVKIGDSIEAVAKANGYTYVLNGQVGGIDVVLYADEQYDVSDLVLKNMGITPSTPAE</sequence>